<evidence type="ECO:0000313" key="7">
    <source>
        <dbReference type="Proteomes" id="UP000603865"/>
    </source>
</evidence>
<sequence>MIVSTARTLAETEGWDAVTIRRLAECIEYSQPVLYTHFRSKDEIVGAVALEGFAELTMALRSAIPTETTGRAAVAALAEAYMAFAERHPAVYDSMFSLSNGLPFADEATPAPMREGFTALLDTLREVAGTVAPGLFTEVVWAALHGLATLTRAGRLPPEHTPERLKVLVDWMVGKG</sequence>
<proteinExistence type="predicted"/>
<organism evidence="6 7">
    <name type="scientific">Deinococcus ruber</name>
    <dbReference type="NCBI Taxonomy" id="1848197"/>
    <lineage>
        <taxon>Bacteria</taxon>
        <taxon>Thermotogati</taxon>
        <taxon>Deinococcota</taxon>
        <taxon>Deinococci</taxon>
        <taxon>Deinococcales</taxon>
        <taxon>Deinococcaceae</taxon>
        <taxon>Deinococcus</taxon>
    </lineage>
</organism>
<dbReference type="GO" id="GO:0000976">
    <property type="term" value="F:transcription cis-regulatory region binding"/>
    <property type="evidence" value="ECO:0007669"/>
    <property type="project" value="TreeGrafter"/>
</dbReference>
<dbReference type="PROSITE" id="PS50977">
    <property type="entry name" value="HTH_TETR_2"/>
    <property type="match status" value="1"/>
</dbReference>
<evidence type="ECO:0000256" key="4">
    <source>
        <dbReference type="PROSITE-ProRule" id="PRU00335"/>
    </source>
</evidence>
<dbReference type="SUPFAM" id="SSF46689">
    <property type="entry name" value="Homeodomain-like"/>
    <property type="match status" value="1"/>
</dbReference>
<dbReference type="Proteomes" id="UP000603865">
    <property type="component" value="Unassembled WGS sequence"/>
</dbReference>
<keyword evidence="3" id="KW-0804">Transcription</keyword>
<protein>
    <submittedName>
        <fullName evidence="6">TetR family transcriptional regulator</fullName>
    </submittedName>
</protein>
<dbReference type="SUPFAM" id="SSF48498">
    <property type="entry name" value="Tetracyclin repressor-like, C-terminal domain"/>
    <property type="match status" value="1"/>
</dbReference>
<comment type="caution">
    <text evidence="6">The sequence shown here is derived from an EMBL/GenBank/DDBJ whole genome shotgun (WGS) entry which is preliminary data.</text>
</comment>
<dbReference type="InterPro" id="IPR001647">
    <property type="entry name" value="HTH_TetR"/>
</dbReference>
<dbReference type="Pfam" id="PF00440">
    <property type="entry name" value="TetR_N"/>
    <property type="match status" value="1"/>
</dbReference>
<keyword evidence="7" id="KW-1185">Reference proteome</keyword>
<evidence type="ECO:0000313" key="6">
    <source>
        <dbReference type="EMBL" id="GGQ99237.1"/>
    </source>
</evidence>
<keyword evidence="2 4" id="KW-0238">DNA-binding</keyword>
<dbReference type="Pfam" id="PF13305">
    <property type="entry name" value="TetR_C_33"/>
    <property type="match status" value="1"/>
</dbReference>
<keyword evidence="1" id="KW-0805">Transcription regulation</keyword>
<dbReference type="InterPro" id="IPR025996">
    <property type="entry name" value="MT1864/Rv1816-like_C"/>
</dbReference>
<evidence type="ECO:0000256" key="3">
    <source>
        <dbReference type="ARBA" id="ARBA00023163"/>
    </source>
</evidence>
<dbReference type="Gene3D" id="1.10.357.10">
    <property type="entry name" value="Tetracycline Repressor, domain 2"/>
    <property type="match status" value="1"/>
</dbReference>
<evidence type="ECO:0000256" key="1">
    <source>
        <dbReference type="ARBA" id="ARBA00023015"/>
    </source>
</evidence>
<dbReference type="InterPro" id="IPR036271">
    <property type="entry name" value="Tet_transcr_reg_TetR-rel_C_sf"/>
</dbReference>
<dbReference type="AlphaFoldDB" id="A0A918F2P4"/>
<dbReference type="GO" id="GO:0003700">
    <property type="term" value="F:DNA-binding transcription factor activity"/>
    <property type="evidence" value="ECO:0007669"/>
    <property type="project" value="TreeGrafter"/>
</dbReference>
<feature type="domain" description="HTH tetR-type" evidence="5">
    <location>
        <begin position="1"/>
        <end position="56"/>
    </location>
</feature>
<dbReference type="EMBL" id="BMQL01000003">
    <property type="protein sequence ID" value="GGQ99237.1"/>
    <property type="molecule type" value="Genomic_DNA"/>
</dbReference>
<gene>
    <name evidence="6" type="ORF">GCM10008957_09900</name>
</gene>
<dbReference type="InterPro" id="IPR050109">
    <property type="entry name" value="HTH-type_TetR-like_transc_reg"/>
</dbReference>
<evidence type="ECO:0000256" key="2">
    <source>
        <dbReference type="ARBA" id="ARBA00023125"/>
    </source>
</evidence>
<dbReference type="PANTHER" id="PTHR30055:SF234">
    <property type="entry name" value="HTH-TYPE TRANSCRIPTIONAL REGULATOR BETI"/>
    <property type="match status" value="1"/>
</dbReference>
<dbReference type="InterPro" id="IPR009057">
    <property type="entry name" value="Homeodomain-like_sf"/>
</dbReference>
<accession>A0A918F2P4</accession>
<reference evidence="6" key="2">
    <citation type="submission" date="2020-09" db="EMBL/GenBank/DDBJ databases">
        <authorList>
            <person name="Sun Q."/>
            <person name="Ohkuma M."/>
        </authorList>
    </citation>
    <scope>NUCLEOTIDE SEQUENCE</scope>
    <source>
        <strain evidence="6">JCM 31311</strain>
    </source>
</reference>
<evidence type="ECO:0000259" key="5">
    <source>
        <dbReference type="PROSITE" id="PS50977"/>
    </source>
</evidence>
<dbReference type="Gene3D" id="1.10.10.60">
    <property type="entry name" value="Homeodomain-like"/>
    <property type="match status" value="1"/>
</dbReference>
<dbReference type="PANTHER" id="PTHR30055">
    <property type="entry name" value="HTH-TYPE TRANSCRIPTIONAL REGULATOR RUTR"/>
    <property type="match status" value="1"/>
</dbReference>
<name>A0A918F2P4_9DEIO</name>
<reference evidence="6" key="1">
    <citation type="journal article" date="2014" name="Int. J. Syst. Evol. Microbiol.">
        <title>Complete genome sequence of Corynebacterium casei LMG S-19264T (=DSM 44701T), isolated from a smear-ripened cheese.</title>
        <authorList>
            <consortium name="US DOE Joint Genome Institute (JGI-PGF)"/>
            <person name="Walter F."/>
            <person name="Albersmeier A."/>
            <person name="Kalinowski J."/>
            <person name="Ruckert C."/>
        </authorList>
    </citation>
    <scope>NUCLEOTIDE SEQUENCE</scope>
    <source>
        <strain evidence="6">JCM 31311</strain>
    </source>
</reference>
<feature type="DNA-binding region" description="H-T-H motif" evidence="4">
    <location>
        <begin position="19"/>
        <end position="38"/>
    </location>
</feature>